<dbReference type="PANTHER" id="PTHR30591">
    <property type="entry name" value="RECBCD ENZYME SUBUNIT RECC"/>
    <property type="match status" value="1"/>
</dbReference>
<keyword evidence="14" id="KW-1185">Reference proteome</keyword>
<comment type="miscellaneous">
    <text evidence="10">In the RecBCD complex, RecB has a slow 3'-5' helicase, an exonuclease activity and loads RecA onto ssDNA, RecD has a fast 5'-3' helicase activity, while RecC stimulates the ATPase and processivity of the RecB helicase and contributes to recognition of the Chi site.</text>
</comment>
<keyword evidence="5 10" id="KW-0347">Helicase</keyword>
<dbReference type="InterPro" id="IPR027417">
    <property type="entry name" value="P-loop_NTPase"/>
</dbReference>
<evidence type="ECO:0000256" key="1">
    <source>
        <dbReference type="ARBA" id="ARBA00022722"/>
    </source>
</evidence>
<protein>
    <recommendedName>
        <fullName evidence="10">RecBCD enzyme subunit RecC</fullName>
    </recommendedName>
    <alternativeName>
        <fullName evidence="10">Exonuclease V subunit RecC</fullName>
        <shortName evidence="10">ExoV subunit RecC</shortName>
    </alternativeName>
    <alternativeName>
        <fullName evidence="10">Helicase/nuclease RecBCD subunit RecC</fullName>
    </alternativeName>
</protein>
<dbReference type="SUPFAM" id="SSF52980">
    <property type="entry name" value="Restriction endonuclease-like"/>
    <property type="match status" value="1"/>
</dbReference>
<comment type="subunit">
    <text evidence="10">Heterotrimer of RecB, RecC and RecD. All subunits contribute to DNA-binding.</text>
</comment>
<evidence type="ECO:0000256" key="5">
    <source>
        <dbReference type="ARBA" id="ARBA00022806"/>
    </source>
</evidence>
<accession>A0ABP8WVV5</accession>
<name>A0ABP8WVV5_9PSEU</name>
<keyword evidence="4 10" id="KW-0378">Hydrolase</keyword>
<evidence type="ECO:0000256" key="4">
    <source>
        <dbReference type="ARBA" id="ARBA00022801"/>
    </source>
</evidence>
<dbReference type="Proteomes" id="UP001500325">
    <property type="component" value="Unassembled WGS sequence"/>
</dbReference>
<dbReference type="Pfam" id="PF17946">
    <property type="entry name" value="RecC_C"/>
    <property type="match status" value="1"/>
</dbReference>
<evidence type="ECO:0000313" key="13">
    <source>
        <dbReference type="EMBL" id="GAA4695459.1"/>
    </source>
</evidence>
<evidence type="ECO:0000256" key="10">
    <source>
        <dbReference type="HAMAP-Rule" id="MF_01486"/>
    </source>
</evidence>
<dbReference type="Gene3D" id="1.10.10.160">
    <property type="match status" value="1"/>
</dbReference>
<evidence type="ECO:0000256" key="9">
    <source>
        <dbReference type="ARBA" id="ARBA00023204"/>
    </source>
</evidence>
<keyword evidence="3 10" id="KW-0227">DNA damage</keyword>
<feature type="region of interest" description="Disordered" evidence="11">
    <location>
        <begin position="697"/>
        <end position="720"/>
    </location>
</feature>
<dbReference type="PANTHER" id="PTHR30591:SF1">
    <property type="entry name" value="RECBCD ENZYME SUBUNIT RECC"/>
    <property type="match status" value="1"/>
</dbReference>
<dbReference type="SUPFAM" id="SSF52540">
    <property type="entry name" value="P-loop containing nucleoside triphosphate hydrolases"/>
    <property type="match status" value="2"/>
</dbReference>
<evidence type="ECO:0000256" key="8">
    <source>
        <dbReference type="ARBA" id="ARBA00023125"/>
    </source>
</evidence>
<keyword evidence="1 10" id="KW-0540">Nuclease</keyword>
<comment type="function">
    <text evidence="10">A helicase/nuclease that prepares dsDNA breaks (DSB) for recombinational DNA repair. Binds to DSBs and unwinds DNA via a highly rapid and processive ATP-dependent bidirectional helicase activity. Unwinds dsDNA until it encounters a Chi (crossover hotspot instigator) sequence from the 3' direction. Cuts ssDNA a few nucleotides 3' to the Chi site. The properties and activities of the enzyme are changed at Chi. The Chi-altered holoenzyme produces a long 3'-ssDNA overhang and facilitates RecA-binding to the ssDNA for homologous DNA recombination and repair. Holoenzyme degrades any linearized DNA that is unable to undergo homologous recombination. In the holoenzyme this subunit recognizes the wild-type Chi sequence, and when added to isolated RecB increases its ATP-dependent helicase processivity.</text>
</comment>
<evidence type="ECO:0000256" key="6">
    <source>
        <dbReference type="ARBA" id="ARBA00022839"/>
    </source>
</evidence>
<evidence type="ECO:0000313" key="14">
    <source>
        <dbReference type="Proteomes" id="UP001500325"/>
    </source>
</evidence>
<dbReference type="NCBIfam" id="TIGR01450">
    <property type="entry name" value="recC"/>
    <property type="match status" value="1"/>
</dbReference>
<dbReference type="InterPro" id="IPR006697">
    <property type="entry name" value="RecC"/>
</dbReference>
<dbReference type="Gene3D" id="1.10.10.990">
    <property type="match status" value="1"/>
</dbReference>
<dbReference type="InterPro" id="IPR011335">
    <property type="entry name" value="Restrct_endonuc-II-like"/>
</dbReference>
<reference evidence="14" key="1">
    <citation type="journal article" date="2019" name="Int. J. Syst. Evol. Microbiol.">
        <title>The Global Catalogue of Microorganisms (GCM) 10K type strain sequencing project: providing services to taxonomists for standard genome sequencing and annotation.</title>
        <authorList>
            <consortium name="The Broad Institute Genomics Platform"/>
            <consortium name="The Broad Institute Genome Sequencing Center for Infectious Disease"/>
            <person name="Wu L."/>
            <person name="Ma J."/>
        </authorList>
    </citation>
    <scope>NUCLEOTIDE SEQUENCE [LARGE SCALE GENOMIC DNA]</scope>
    <source>
        <strain evidence="14">JCM 18055</strain>
    </source>
</reference>
<dbReference type="HAMAP" id="MF_01486">
    <property type="entry name" value="RecC"/>
    <property type="match status" value="1"/>
</dbReference>
<keyword evidence="8 10" id="KW-0238">DNA-binding</keyword>
<evidence type="ECO:0000256" key="3">
    <source>
        <dbReference type="ARBA" id="ARBA00022763"/>
    </source>
</evidence>
<keyword evidence="6 10" id="KW-0269">Exonuclease</keyword>
<dbReference type="Gene3D" id="3.40.50.300">
    <property type="entry name" value="P-loop containing nucleotide triphosphate hydrolases"/>
    <property type="match status" value="2"/>
</dbReference>
<feature type="domain" description="RecC C-terminal" evidence="12">
    <location>
        <begin position="843"/>
        <end position="1070"/>
    </location>
</feature>
<comment type="similarity">
    <text evidence="10">Belongs to the RecC family.</text>
</comment>
<evidence type="ECO:0000256" key="7">
    <source>
        <dbReference type="ARBA" id="ARBA00022840"/>
    </source>
</evidence>
<comment type="caution">
    <text evidence="13">The sequence shown here is derived from an EMBL/GenBank/DDBJ whole genome shotgun (WGS) entry which is preliminary data.</text>
</comment>
<dbReference type="InterPro" id="IPR013986">
    <property type="entry name" value="DExx_box_DNA_helicase_dom_sf"/>
</dbReference>
<feature type="compositionally biased region" description="Basic and acidic residues" evidence="11">
    <location>
        <begin position="705"/>
        <end position="720"/>
    </location>
</feature>
<proteinExistence type="inferred from homology"/>
<evidence type="ECO:0000259" key="12">
    <source>
        <dbReference type="Pfam" id="PF17946"/>
    </source>
</evidence>
<evidence type="ECO:0000256" key="11">
    <source>
        <dbReference type="SAM" id="MobiDB-lite"/>
    </source>
</evidence>
<dbReference type="PIRSF" id="PIRSF000980">
    <property type="entry name" value="RecC"/>
    <property type="match status" value="1"/>
</dbReference>
<dbReference type="Gene3D" id="3.40.50.10930">
    <property type="match status" value="1"/>
</dbReference>
<keyword evidence="2 10" id="KW-0547">Nucleotide-binding</keyword>
<dbReference type="Pfam" id="PF04257">
    <property type="entry name" value="Exonuc_V_gamma"/>
    <property type="match status" value="1"/>
</dbReference>
<keyword evidence="9 10" id="KW-0234">DNA repair</keyword>
<dbReference type="InterPro" id="IPR041500">
    <property type="entry name" value="RecC_C"/>
</dbReference>
<evidence type="ECO:0000256" key="2">
    <source>
        <dbReference type="ARBA" id="ARBA00022741"/>
    </source>
</evidence>
<gene>
    <name evidence="10 13" type="primary">recC</name>
    <name evidence="13" type="ORF">GCM10023215_36560</name>
</gene>
<sequence>MLWTDRGHAVGGSPEPSVGVANFALVWVVHRAERADRLADALAEVIGGRAADPFAPEIVAVPERGVERWLGQRLAHRLGTAGGMAGAADGVCANVLFPAPGQVLAEAVDAATGTDPETDPWHPARAVWPLLEEVVAAVEAPGETFAALAAHLSQSGGTRTYAVARRLADLFAGYAVHRPDMLRAWWAGSAEGVPEDLRWQVELWRRLRARIGVPGPAERLEQAERALRADPGLVDLPGRLSVFGPTRLAAEHLAVLSALAAHREVHLWLPHPSPALWEKLSSSQGAALPRREDRSADAASNPLLRSLGRDVRELQLRLPAGIEEVHHPAGSAPATLLGRLQEGLRRDRVPTGELPLLDEGDRSVQVHACHGPDRQVEVLREIVLGLLAADETLEPRDVIVMCPDIEAFAPLISASFGLAAAVPGADAAGADPGDTHPGHRLRVRLADRALRQANPLLGTVSALLELADSRVSASQVLDLVGSVPVRRRFRLDDDALDRIGELVVRAGVRWGLDGEHRRPFKLDGFPQNTWSAGLDRMLLGVAMAERPGEQGWLGTALPLDDVDSSDVDLVGSLAEILDRLRTALDALAGPQPLTAWVAALLDGLSALTATTASEAWQEAQARAELAEVVRSAGPQGATVPLTLSDVRGLLADRLRGRPSRANFRTGTLTVATLVPMRSVPHRVVCLLGVDDGVFPRTGAPDGDDVLARDPRVGERDPRSEDRQLLLDAIMAATEHLVVVHSGMNERTGADRPPAVPIGELLDAVDATVRVPAGSRSARPSEAITVRHPLQPFDPRNFTPELTRGRAPFSFDRNALAGARALQGERRPVPPFLPAPLAAVETGDTVELDDLVRFLEHPMKAFLRQRVGMVPRSEDEEPADALPVSLGGLDEWAVGNRMLRDRLAGAAAEHCTQAEWRRGELPPGALGRAVLEKVSGAVEPLVAASAELRVGEPGSRDVAAVLPGADRVVGTVAGLHGTTLVTVEYSRLGPKHRLRAWARLLALTVTRPDTPWRAVTLGRARGGGAARATLRPLGVEEARAALADLVALHREGLCEPLPLSTPCAAEYAKARRTGAAPRDAESAAGREWKFEKEDESIVAVLGAEPEFEALLRVRGADGVSRFGALAERLWRPLLDVEHLEVL</sequence>
<keyword evidence="7 10" id="KW-0067">ATP-binding</keyword>
<dbReference type="EMBL" id="BAABIC010000012">
    <property type="protein sequence ID" value="GAA4695459.1"/>
    <property type="molecule type" value="Genomic_DNA"/>
</dbReference>
<organism evidence="13 14">
    <name type="scientific">Pseudonocardia yuanmonensis</name>
    <dbReference type="NCBI Taxonomy" id="1095914"/>
    <lineage>
        <taxon>Bacteria</taxon>
        <taxon>Bacillati</taxon>
        <taxon>Actinomycetota</taxon>
        <taxon>Actinomycetes</taxon>
        <taxon>Pseudonocardiales</taxon>
        <taxon>Pseudonocardiaceae</taxon>
        <taxon>Pseudonocardia</taxon>
    </lineage>
</organism>